<dbReference type="GO" id="GO:0016301">
    <property type="term" value="F:kinase activity"/>
    <property type="evidence" value="ECO:0007669"/>
    <property type="project" value="UniProtKB-KW"/>
</dbReference>
<name>A0ABM8GUN8_9MICO</name>
<evidence type="ECO:0000256" key="3">
    <source>
        <dbReference type="ARBA" id="ARBA00022777"/>
    </source>
</evidence>
<keyword evidence="3 5" id="KW-0418">Kinase</keyword>
<dbReference type="EMBL" id="AP027732">
    <property type="protein sequence ID" value="BDZ52195.1"/>
    <property type="molecule type" value="Genomic_DNA"/>
</dbReference>
<dbReference type="CDD" id="cd01166">
    <property type="entry name" value="KdgK"/>
    <property type="match status" value="1"/>
</dbReference>
<dbReference type="Gene3D" id="3.40.1190.20">
    <property type="match status" value="1"/>
</dbReference>
<dbReference type="PANTHER" id="PTHR43320:SF2">
    <property type="entry name" value="2-DEHYDRO-3-DEOXYGLUCONOKINASE_2-DEHYDRO-3-DEOXYGALACTONOKINASE"/>
    <property type="match status" value="1"/>
</dbReference>
<evidence type="ECO:0000259" key="4">
    <source>
        <dbReference type="Pfam" id="PF00294"/>
    </source>
</evidence>
<evidence type="ECO:0000313" key="6">
    <source>
        <dbReference type="Proteomes" id="UP001321486"/>
    </source>
</evidence>
<dbReference type="InterPro" id="IPR011611">
    <property type="entry name" value="PfkB_dom"/>
</dbReference>
<dbReference type="PANTHER" id="PTHR43320">
    <property type="entry name" value="SUGAR KINASE"/>
    <property type="match status" value="1"/>
</dbReference>
<dbReference type="SUPFAM" id="SSF53613">
    <property type="entry name" value="Ribokinase-like"/>
    <property type="match status" value="1"/>
</dbReference>
<dbReference type="Proteomes" id="UP001321486">
    <property type="component" value="Chromosome"/>
</dbReference>
<comment type="similarity">
    <text evidence="1">Belongs to the carbohydrate kinase PfkB family.</text>
</comment>
<evidence type="ECO:0000313" key="5">
    <source>
        <dbReference type="EMBL" id="BDZ52195.1"/>
    </source>
</evidence>
<sequence>MHKVFEQVTLLIVNSAKVASVGEALTVLVPRVPGALESSETFVRSVGGAELNVAVGLASRGVPAALLTRVGDDGFGRHLVAEAAEHGVDVSAVEIDPVRPTGLYVKEVGAGSPHPFDLGAARSRMHYYRAGSAGSALSPAYLRRPEVRAVLDAVELVHLTGITPALSASAYELCLAVMAEPRVGGRRVSFDLNWRPALWAGREAEGVRALDTLSRAADVVLLGVSEARTVFGTDDPAELRAELREPRILVLKNDENAATAFDGETRFDVPALTVDVVEAIGAGDAFAAGFLGALVSGRDVRTAVEEAHRLAVVALSSHGDHVGAAPTAP</sequence>
<reference evidence="6" key="1">
    <citation type="journal article" date="2019" name="Int. J. Syst. Evol. Microbiol.">
        <title>The Global Catalogue of Microorganisms (GCM) 10K type strain sequencing project: providing services to taxonomists for standard genome sequencing and annotation.</title>
        <authorList>
            <consortium name="The Broad Institute Genomics Platform"/>
            <consortium name="The Broad Institute Genome Sequencing Center for Infectious Disease"/>
            <person name="Wu L."/>
            <person name="Ma J."/>
        </authorList>
    </citation>
    <scope>NUCLEOTIDE SEQUENCE [LARGE SCALE GENOMIC DNA]</scope>
    <source>
        <strain evidence="6">NBRC 108728</strain>
    </source>
</reference>
<evidence type="ECO:0000256" key="1">
    <source>
        <dbReference type="ARBA" id="ARBA00010688"/>
    </source>
</evidence>
<feature type="domain" description="Carbohydrate kinase PfkB" evidence="4">
    <location>
        <begin position="16"/>
        <end position="322"/>
    </location>
</feature>
<keyword evidence="2" id="KW-0808">Transferase</keyword>
<gene>
    <name evidence="5" type="primary">kdgK</name>
    <name evidence="5" type="ORF">GCM10025867_44360</name>
</gene>
<dbReference type="InterPro" id="IPR052700">
    <property type="entry name" value="Carb_kinase_PfkB-like"/>
</dbReference>
<protein>
    <submittedName>
        <fullName evidence="5">Sugar kinase</fullName>
    </submittedName>
</protein>
<dbReference type="Pfam" id="PF00294">
    <property type="entry name" value="PfkB"/>
    <property type="match status" value="1"/>
</dbReference>
<accession>A0ABM8GUN8</accession>
<proteinExistence type="inferred from homology"/>
<organism evidence="5 6">
    <name type="scientific">Frondihabitans sucicola</name>
    <dbReference type="NCBI Taxonomy" id="1268041"/>
    <lineage>
        <taxon>Bacteria</taxon>
        <taxon>Bacillati</taxon>
        <taxon>Actinomycetota</taxon>
        <taxon>Actinomycetes</taxon>
        <taxon>Micrococcales</taxon>
        <taxon>Microbacteriaceae</taxon>
        <taxon>Frondihabitans</taxon>
    </lineage>
</organism>
<dbReference type="InterPro" id="IPR029056">
    <property type="entry name" value="Ribokinase-like"/>
</dbReference>
<evidence type="ECO:0000256" key="2">
    <source>
        <dbReference type="ARBA" id="ARBA00022679"/>
    </source>
</evidence>
<keyword evidence="6" id="KW-1185">Reference proteome</keyword>